<dbReference type="GeneID" id="98669580"/>
<evidence type="ECO:0000313" key="5">
    <source>
        <dbReference type="Proteomes" id="UP000233332"/>
    </source>
</evidence>
<proteinExistence type="predicted"/>
<dbReference type="GO" id="GO:0046872">
    <property type="term" value="F:metal ion binding"/>
    <property type="evidence" value="ECO:0007669"/>
    <property type="project" value="UniProtKB-KW"/>
</dbReference>
<evidence type="ECO:0000256" key="1">
    <source>
        <dbReference type="ARBA" id="ARBA00022723"/>
    </source>
</evidence>
<evidence type="ECO:0000313" key="4">
    <source>
        <dbReference type="EMBL" id="PKR59125.1"/>
    </source>
</evidence>
<dbReference type="RefSeq" id="WP_022732709.1">
    <property type="nucleotide sequence ID" value="NZ_NXGX01000003.1"/>
</dbReference>
<keyword evidence="5" id="KW-1185">Reference proteome</keyword>
<reference evidence="4 5" key="1">
    <citation type="submission" date="2017-09" db="EMBL/GenBank/DDBJ databases">
        <title>Biodiversity and function of Thalassospira species in the particle-attached aromatic-hydrocarbon-degrading consortia from the surface seawater of the China South Sea.</title>
        <authorList>
            <person name="Dong C."/>
            <person name="Lai Q."/>
            <person name="Shao Z."/>
        </authorList>
    </citation>
    <scope>NUCLEOTIDE SEQUENCE [LARGE SCALE GENOMIC DNA]</scope>
    <source>
        <strain evidence="4 5">139Z-12</strain>
    </source>
</reference>
<dbReference type="InterPro" id="IPR010376">
    <property type="entry name" value="GBBH-like_N"/>
</dbReference>
<dbReference type="Pfam" id="PF06155">
    <property type="entry name" value="GBBH-like_N"/>
    <property type="match status" value="1"/>
</dbReference>
<organism evidence="4 5">
    <name type="scientific">Thalassospira lohafexi</name>
    <dbReference type="NCBI Taxonomy" id="744227"/>
    <lineage>
        <taxon>Bacteria</taxon>
        <taxon>Pseudomonadati</taxon>
        <taxon>Pseudomonadota</taxon>
        <taxon>Alphaproteobacteria</taxon>
        <taxon>Rhodospirillales</taxon>
        <taxon>Thalassospiraceae</taxon>
        <taxon>Thalassospira</taxon>
    </lineage>
</organism>
<keyword evidence="2" id="KW-0408">Iron</keyword>
<protein>
    <submittedName>
        <fullName evidence="4">DUF971 domain-containing protein</fullName>
    </submittedName>
</protein>
<dbReference type="InterPro" id="IPR038492">
    <property type="entry name" value="GBBH-like_N_sf"/>
</dbReference>
<comment type="caution">
    <text evidence="4">The sequence shown here is derived from an EMBL/GenBank/DDBJ whole genome shotgun (WGS) entry which is preliminary data.</text>
</comment>
<dbReference type="EMBL" id="NXGX01000003">
    <property type="protein sequence ID" value="PKR59125.1"/>
    <property type="molecule type" value="Genomic_DNA"/>
</dbReference>
<dbReference type="Proteomes" id="UP000233332">
    <property type="component" value="Unassembled WGS sequence"/>
</dbReference>
<evidence type="ECO:0000259" key="3">
    <source>
        <dbReference type="Pfam" id="PF06155"/>
    </source>
</evidence>
<dbReference type="PANTHER" id="PTHR35303:SF5">
    <property type="entry name" value="OS02G0197800 PROTEIN"/>
    <property type="match status" value="1"/>
</dbReference>
<sequence length="129" mass="14792">MAKDGFTPDFTPVEINYLRDEHILEIVWDDGVSSRFSAELLRVESPSAEVQGHHPSEKKIIPGRRHVGVIDIVPVGNYAIRISFDDLHDSGLFSWHYLRELHDTQDTLWADYLRALEARGLSRDPRKPS</sequence>
<gene>
    <name evidence="4" type="ORF">COO92_09865</name>
</gene>
<dbReference type="AlphaFoldDB" id="A0A2N3L8H6"/>
<keyword evidence="1" id="KW-0479">Metal-binding</keyword>
<dbReference type="PANTHER" id="PTHR35303">
    <property type="entry name" value="OS02G0197800 PROTEIN"/>
    <property type="match status" value="1"/>
</dbReference>
<evidence type="ECO:0000256" key="2">
    <source>
        <dbReference type="ARBA" id="ARBA00023004"/>
    </source>
</evidence>
<accession>A0A2N3L8H6</accession>
<name>A0A2N3L8H6_9PROT</name>
<dbReference type="Gene3D" id="3.30.2020.30">
    <property type="match status" value="1"/>
</dbReference>
<feature type="domain" description="Gamma-butyrobetaine hydroxylase-like N-terminal" evidence="3">
    <location>
        <begin position="16"/>
        <end position="99"/>
    </location>
</feature>